<dbReference type="RefSeq" id="WP_128466807.1">
    <property type="nucleotide sequence ID" value="NZ_CP035108.1"/>
</dbReference>
<dbReference type="Proteomes" id="UP000287502">
    <property type="component" value="Chromosome"/>
</dbReference>
<accession>A0A3R5UYD9</accession>
<evidence type="ECO:0000259" key="2">
    <source>
        <dbReference type="PROSITE" id="PS51832"/>
    </source>
</evidence>
<reference evidence="3 4" key="1">
    <citation type="submission" date="2019-01" db="EMBL/GenBank/DDBJ databases">
        <title>Geovibrio thiophilus DSM 11263, complete genome.</title>
        <authorList>
            <person name="Spring S."/>
            <person name="Bunk B."/>
            <person name="Sproer C."/>
        </authorList>
    </citation>
    <scope>NUCLEOTIDE SEQUENCE [LARGE SCALE GENOMIC DNA]</scope>
    <source>
        <strain evidence="3 4">DSM 11263</strain>
    </source>
</reference>
<dbReference type="Gene3D" id="1.10.3210.10">
    <property type="entry name" value="Hypothetical protein af1432"/>
    <property type="match status" value="1"/>
</dbReference>
<dbReference type="CDD" id="cd00077">
    <property type="entry name" value="HDc"/>
    <property type="match status" value="1"/>
</dbReference>
<proteinExistence type="predicted"/>
<name>A0A3R5UYD9_9BACT</name>
<dbReference type="SUPFAM" id="SSF109604">
    <property type="entry name" value="HD-domain/PDEase-like"/>
    <property type="match status" value="1"/>
</dbReference>
<dbReference type="OrthoDB" id="9764808at2"/>
<dbReference type="PANTHER" id="PTHR43155">
    <property type="entry name" value="CYCLIC DI-GMP PHOSPHODIESTERASE PA4108-RELATED"/>
    <property type="match status" value="1"/>
</dbReference>
<dbReference type="PROSITE" id="PS51831">
    <property type="entry name" value="HD"/>
    <property type="match status" value="1"/>
</dbReference>
<sequence length="419" mass="47135">MVRNLLIRVSDLKPGMIVTKTDKEGIYFPYYGTPIENDEPIKLLIESGVERVFIRVEVNDIPAEKRSERENVIITELKKQTDPDADFSIIKEFAPTIDEVVKAEAIHKRTKEVTKKVLTDVRMGKTLDAEATKDVVNELVMTCLNSPNVFPNMTRLKDFDDYTFTHSLNVSIISIAIGRRLGKSPSELNLIGMAGIMHDLGKMKIPEKILNKPDKLTDEEFRIMKQHPVRGYDLLKYYTKLPEDVLLSVLQHHEKADGSGYPGGINEKQINPMAKIIAIADVYDAVTSDRVYHQGKSPAEALKLIFEGSGRHFNETLVKFFINIMGIYPVGTLTMLDTHEMAVVFDSRQEDILKPVVIVISNEKGTRIAPYLLDLKNQNGGAGQKKIISSIKSDSYGVDTNGIIEAFVKEHKLAHPMNR</sequence>
<feature type="domain" description="HD" evidence="1">
    <location>
        <begin position="163"/>
        <end position="286"/>
    </location>
</feature>
<evidence type="ECO:0000313" key="4">
    <source>
        <dbReference type="Proteomes" id="UP000287502"/>
    </source>
</evidence>
<dbReference type="PROSITE" id="PS51832">
    <property type="entry name" value="HD_GYP"/>
    <property type="match status" value="1"/>
</dbReference>
<dbReference type="EMBL" id="CP035108">
    <property type="protein sequence ID" value="QAR33521.1"/>
    <property type="molecule type" value="Genomic_DNA"/>
</dbReference>
<dbReference type="InterPro" id="IPR003607">
    <property type="entry name" value="HD/PDEase_dom"/>
</dbReference>
<evidence type="ECO:0000313" key="3">
    <source>
        <dbReference type="EMBL" id="QAR33521.1"/>
    </source>
</evidence>
<dbReference type="Pfam" id="PF11871">
    <property type="entry name" value="DUF3391"/>
    <property type="match status" value="1"/>
</dbReference>
<dbReference type="SMART" id="SM00471">
    <property type="entry name" value="HDc"/>
    <property type="match status" value="1"/>
</dbReference>
<dbReference type="AlphaFoldDB" id="A0A3R5UYD9"/>
<organism evidence="3 4">
    <name type="scientific">Geovibrio thiophilus</name>
    <dbReference type="NCBI Taxonomy" id="139438"/>
    <lineage>
        <taxon>Bacteria</taxon>
        <taxon>Pseudomonadati</taxon>
        <taxon>Deferribacterota</taxon>
        <taxon>Deferribacteres</taxon>
        <taxon>Deferribacterales</taxon>
        <taxon>Geovibrionaceae</taxon>
        <taxon>Geovibrio</taxon>
    </lineage>
</organism>
<evidence type="ECO:0000259" key="1">
    <source>
        <dbReference type="PROSITE" id="PS51831"/>
    </source>
</evidence>
<dbReference type="InterPro" id="IPR037522">
    <property type="entry name" value="HD_GYP_dom"/>
</dbReference>
<dbReference type="Pfam" id="PF13487">
    <property type="entry name" value="HD_5"/>
    <property type="match status" value="1"/>
</dbReference>
<dbReference type="InterPro" id="IPR006674">
    <property type="entry name" value="HD_domain"/>
</dbReference>
<feature type="domain" description="HD-GYP" evidence="2">
    <location>
        <begin position="141"/>
        <end position="337"/>
    </location>
</feature>
<keyword evidence="4" id="KW-1185">Reference proteome</keyword>
<dbReference type="PANTHER" id="PTHR43155:SF2">
    <property type="entry name" value="CYCLIC DI-GMP PHOSPHODIESTERASE PA4108"/>
    <property type="match status" value="1"/>
</dbReference>
<protein>
    <submittedName>
        <fullName evidence="3">HD-GYP domain-containing protein</fullName>
    </submittedName>
</protein>
<dbReference type="InterPro" id="IPR021812">
    <property type="entry name" value="DUF3391"/>
</dbReference>
<gene>
    <name evidence="3" type="ORF">EP073_08940</name>
</gene>
<dbReference type="KEGG" id="gtl:EP073_08940"/>